<protein>
    <recommendedName>
        <fullName evidence="3">F-box domain-containing protein</fullName>
    </recommendedName>
</protein>
<dbReference type="Gene3D" id="2.40.70.10">
    <property type="entry name" value="Acid Proteases"/>
    <property type="match status" value="1"/>
</dbReference>
<sequence length="781" mass="87655">MDQNSDGTSSSRSMESTDDTATAPALPDDVLVEILLHLPAKSVLRFCAVCKLWRSLLSDPGFINYHHRRAPIALILNGTCVTNGAATAISALSFSYTDQSTAAPLYCGIASRHTYLTGCCDGLLLLSCICFGVNGNSFSHFVCNPATRELARLPADLGNVEFVGFYRHAPTAEYRVLCHNVDHPYKIYEYLVAAPGQHAARRLGPSNLWTDTDRSLVDEPVTHRGCLHWMLWRRSMGTVVFDTVSEEFRRMRGPVDGDTRMDKMFGRLVGVDGTLGASLFAANEGVLKLWVLESYEEEAWGLRMVWLLDEEYDREHRAVHMTERGTDLHPLKIRYHGTVDIPYDERYTEFIQPTGLMPFISLRYLAKSCLAGGEHREKRALPAESVGNSLREGEIDAIVTVIELDIIAIAIIIISTIITAIITAGHRIAMDEVRKKLFSLSLSAFMDTDKFRNMSATYGLDSQVAVNLYKAFASHYELPKKNFDKYHEPYKDKIDSSINKCVVVETADHVIPEAYIEKTPFPAKMKEYSVINSAVHKSEKKPIEPEEQIKVEPAVAIVKDLVTENVEDGHIIFREDASNIVSHPNKPKQASVPMLSVRIGDHCYYGLCDIGASVSAIPYELYTEIMHEIDSCELEDIDVVIQLANRETISPIGIVRDVEVLCDESSMDVRNRCAPAFREGVNSFLLVAEANKSKQGFMCCPCLKCKNEKDYSCSRDIKSHLLRFGFMSSYNVWTKHGEEGVMMEDGDEEEDNDEKYYRSMFSECFDTAMDDNEEEGGEEQA</sequence>
<evidence type="ECO:0000256" key="1">
    <source>
        <dbReference type="SAM" id="MobiDB-lite"/>
    </source>
</evidence>
<dbReference type="Proteomes" id="UP001231189">
    <property type="component" value="Unassembled WGS sequence"/>
</dbReference>
<evidence type="ECO:0000313" key="5">
    <source>
        <dbReference type="Proteomes" id="UP001231189"/>
    </source>
</evidence>
<dbReference type="Gene3D" id="1.20.1280.50">
    <property type="match status" value="1"/>
</dbReference>
<keyword evidence="2" id="KW-0812">Transmembrane</keyword>
<dbReference type="Pfam" id="PF00646">
    <property type="entry name" value="F-box"/>
    <property type="match status" value="1"/>
</dbReference>
<dbReference type="InterPro" id="IPR021109">
    <property type="entry name" value="Peptidase_aspartic_dom_sf"/>
</dbReference>
<dbReference type="InterPro" id="IPR017451">
    <property type="entry name" value="F-box-assoc_interact_dom"/>
</dbReference>
<dbReference type="PANTHER" id="PTHR31672">
    <property type="entry name" value="BNACNNG10540D PROTEIN"/>
    <property type="match status" value="1"/>
</dbReference>
<dbReference type="InterPro" id="IPR029480">
    <property type="entry name" value="Transpos_assoc"/>
</dbReference>
<dbReference type="InterPro" id="IPR001810">
    <property type="entry name" value="F-box_dom"/>
</dbReference>
<feature type="compositionally biased region" description="Polar residues" evidence="1">
    <location>
        <begin position="1"/>
        <end position="14"/>
    </location>
</feature>
<dbReference type="NCBIfam" id="TIGR01640">
    <property type="entry name" value="F_box_assoc_1"/>
    <property type="match status" value="1"/>
</dbReference>
<proteinExistence type="predicted"/>
<dbReference type="AlphaFoldDB" id="A0AAD8R2I1"/>
<keyword evidence="2" id="KW-0472">Membrane</keyword>
<dbReference type="InterPro" id="IPR013187">
    <property type="entry name" value="F-box-assoc_dom_typ3"/>
</dbReference>
<name>A0AAD8R2I1_LOLMU</name>
<dbReference type="Pfam" id="PF08268">
    <property type="entry name" value="FBA_3"/>
    <property type="match status" value="1"/>
</dbReference>
<evidence type="ECO:0000313" key="4">
    <source>
        <dbReference type="EMBL" id="KAK1611759.1"/>
    </source>
</evidence>
<evidence type="ECO:0000259" key="3">
    <source>
        <dbReference type="PROSITE" id="PS50181"/>
    </source>
</evidence>
<reference evidence="4" key="1">
    <citation type="submission" date="2023-07" db="EMBL/GenBank/DDBJ databases">
        <title>A chromosome-level genome assembly of Lolium multiflorum.</title>
        <authorList>
            <person name="Chen Y."/>
            <person name="Copetti D."/>
            <person name="Kolliker R."/>
            <person name="Studer B."/>
        </authorList>
    </citation>
    <scope>NUCLEOTIDE SEQUENCE</scope>
    <source>
        <strain evidence="4">02402/16</strain>
        <tissue evidence="4">Leaf</tissue>
    </source>
</reference>
<dbReference type="PROSITE" id="PS50181">
    <property type="entry name" value="FBOX"/>
    <property type="match status" value="1"/>
</dbReference>
<gene>
    <name evidence="4" type="ORF">QYE76_035432</name>
</gene>
<dbReference type="Pfam" id="PF13963">
    <property type="entry name" value="Transpos_assoc"/>
    <property type="match status" value="1"/>
</dbReference>
<evidence type="ECO:0000256" key="2">
    <source>
        <dbReference type="SAM" id="Phobius"/>
    </source>
</evidence>
<feature type="domain" description="F-box" evidence="3">
    <location>
        <begin position="20"/>
        <end position="70"/>
    </location>
</feature>
<feature type="transmembrane region" description="Helical" evidence="2">
    <location>
        <begin position="406"/>
        <end position="429"/>
    </location>
</feature>
<dbReference type="SUPFAM" id="SSF81383">
    <property type="entry name" value="F-box domain"/>
    <property type="match status" value="1"/>
</dbReference>
<comment type="caution">
    <text evidence="4">The sequence shown here is derived from an EMBL/GenBank/DDBJ whole genome shotgun (WGS) entry which is preliminary data.</text>
</comment>
<dbReference type="PANTHER" id="PTHR31672:SF2">
    <property type="entry name" value="F-BOX DOMAIN-CONTAINING PROTEIN"/>
    <property type="match status" value="1"/>
</dbReference>
<keyword evidence="5" id="KW-1185">Reference proteome</keyword>
<dbReference type="InterPro" id="IPR050796">
    <property type="entry name" value="SCF_F-box_component"/>
</dbReference>
<feature type="region of interest" description="Disordered" evidence="1">
    <location>
        <begin position="1"/>
        <end position="22"/>
    </location>
</feature>
<dbReference type="SMART" id="SM00256">
    <property type="entry name" value="FBOX"/>
    <property type="match status" value="1"/>
</dbReference>
<dbReference type="InterPro" id="IPR036047">
    <property type="entry name" value="F-box-like_dom_sf"/>
</dbReference>
<keyword evidence="2" id="KW-1133">Transmembrane helix</keyword>
<accession>A0AAD8R2I1</accession>
<dbReference type="CDD" id="cd22157">
    <property type="entry name" value="F-box_AtFBW1-like"/>
    <property type="match status" value="1"/>
</dbReference>
<organism evidence="4 5">
    <name type="scientific">Lolium multiflorum</name>
    <name type="common">Italian ryegrass</name>
    <name type="synonym">Lolium perenne subsp. multiflorum</name>
    <dbReference type="NCBI Taxonomy" id="4521"/>
    <lineage>
        <taxon>Eukaryota</taxon>
        <taxon>Viridiplantae</taxon>
        <taxon>Streptophyta</taxon>
        <taxon>Embryophyta</taxon>
        <taxon>Tracheophyta</taxon>
        <taxon>Spermatophyta</taxon>
        <taxon>Magnoliopsida</taxon>
        <taxon>Liliopsida</taxon>
        <taxon>Poales</taxon>
        <taxon>Poaceae</taxon>
        <taxon>BOP clade</taxon>
        <taxon>Pooideae</taxon>
        <taxon>Poodae</taxon>
        <taxon>Poeae</taxon>
        <taxon>Poeae Chloroplast Group 2 (Poeae type)</taxon>
        <taxon>Loliodinae</taxon>
        <taxon>Loliinae</taxon>
        <taxon>Lolium</taxon>
    </lineage>
</organism>
<dbReference type="EMBL" id="JAUUTY010000007">
    <property type="protein sequence ID" value="KAK1611759.1"/>
    <property type="molecule type" value="Genomic_DNA"/>
</dbReference>